<evidence type="ECO:0000259" key="1">
    <source>
        <dbReference type="SMART" id="SM00829"/>
    </source>
</evidence>
<dbReference type="Gene3D" id="3.90.180.10">
    <property type="entry name" value="Medium-chain alcohol dehydrogenases, catalytic domain"/>
    <property type="match status" value="3"/>
</dbReference>
<evidence type="ECO:0000313" key="2">
    <source>
        <dbReference type="EMBL" id="RMZ52731.1"/>
    </source>
</evidence>
<dbReference type="EMBL" id="QOKY01000202">
    <property type="protein sequence ID" value="RMZ52731.1"/>
    <property type="molecule type" value="Genomic_DNA"/>
</dbReference>
<reference evidence="3" key="1">
    <citation type="journal article" date="2018" name="Algal Res.">
        <title>Characterization of plant carbon substrate utilization by Auxenochlorella protothecoides.</title>
        <authorList>
            <person name="Vogler B.W."/>
            <person name="Starkenburg S.R."/>
            <person name="Sudasinghe N."/>
            <person name="Schambach J.Y."/>
            <person name="Rollin J.A."/>
            <person name="Pattathil S."/>
            <person name="Barry A.N."/>
        </authorList>
    </citation>
    <scope>NUCLEOTIDE SEQUENCE [LARGE SCALE GENOMIC DNA]</scope>
    <source>
        <strain evidence="3">UTEX 25</strain>
    </source>
</reference>
<dbReference type="InterPro" id="IPR052733">
    <property type="entry name" value="Chloroplast_QOR"/>
</dbReference>
<accession>A0A3M7KQB5</accession>
<dbReference type="PANTHER" id="PTHR44013:SF1">
    <property type="entry name" value="ZINC-TYPE ALCOHOL DEHYDROGENASE-LIKE PROTEIN C16A3.02C"/>
    <property type="match status" value="1"/>
</dbReference>
<evidence type="ECO:0000313" key="3">
    <source>
        <dbReference type="Proteomes" id="UP000279271"/>
    </source>
</evidence>
<gene>
    <name evidence="2" type="ORF">APUTEX25_000850</name>
</gene>
<proteinExistence type="predicted"/>
<dbReference type="InterPro" id="IPR020843">
    <property type="entry name" value="ER"/>
</dbReference>
<dbReference type="SUPFAM" id="SSF51735">
    <property type="entry name" value="NAD(P)-binding Rossmann-fold domains"/>
    <property type="match status" value="2"/>
</dbReference>
<dbReference type="Pfam" id="PF08240">
    <property type="entry name" value="ADH_N"/>
    <property type="match status" value="2"/>
</dbReference>
<feature type="non-terminal residue" evidence="2">
    <location>
        <position position="1"/>
    </location>
</feature>
<dbReference type="SMART" id="SM00829">
    <property type="entry name" value="PKS_ER"/>
    <property type="match status" value="1"/>
</dbReference>
<dbReference type="CDD" id="cd05289">
    <property type="entry name" value="MDR_like_2"/>
    <property type="match status" value="2"/>
</dbReference>
<organism evidence="2 3">
    <name type="scientific">Auxenochlorella protothecoides</name>
    <name type="common">Green microalga</name>
    <name type="synonym">Chlorella protothecoides</name>
    <dbReference type="NCBI Taxonomy" id="3075"/>
    <lineage>
        <taxon>Eukaryota</taxon>
        <taxon>Viridiplantae</taxon>
        <taxon>Chlorophyta</taxon>
        <taxon>core chlorophytes</taxon>
        <taxon>Trebouxiophyceae</taxon>
        <taxon>Chlorellales</taxon>
        <taxon>Chlorellaceae</taxon>
        <taxon>Auxenochlorella</taxon>
    </lineage>
</organism>
<dbReference type="SUPFAM" id="SSF50129">
    <property type="entry name" value="GroES-like"/>
    <property type="match status" value="2"/>
</dbReference>
<protein>
    <recommendedName>
        <fullName evidence="1">Enoyl reductase (ER) domain-containing protein</fullName>
    </recommendedName>
</protein>
<feature type="domain" description="Enoyl reductase (ER)" evidence="1">
    <location>
        <begin position="11"/>
        <end position="336"/>
    </location>
</feature>
<name>A0A3M7KQB5_AUXPR</name>
<dbReference type="InterPro" id="IPR011032">
    <property type="entry name" value="GroES-like_sf"/>
</dbReference>
<dbReference type="AlphaFoldDB" id="A0A3M7KQB5"/>
<dbReference type="InterPro" id="IPR013154">
    <property type="entry name" value="ADH-like_N"/>
</dbReference>
<dbReference type="GO" id="GO:0016491">
    <property type="term" value="F:oxidoreductase activity"/>
    <property type="evidence" value="ECO:0007669"/>
    <property type="project" value="InterPro"/>
</dbReference>
<dbReference type="PANTHER" id="PTHR44013">
    <property type="entry name" value="ZINC-TYPE ALCOHOL DEHYDROGENASE-LIKE PROTEIN C16A3.02C"/>
    <property type="match status" value="1"/>
</dbReference>
<comment type="caution">
    <text evidence="2">The sequence shown here is derived from an EMBL/GenBank/DDBJ whole genome shotgun (WGS) entry which is preliminary data.</text>
</comment>
<dbReference type="Pfam" id="PF13602">
    <property type="entry name" value="ADH_zinc_N_2"/>
    <property type="match status" value="2"/>
</dbReference>
<dbReference type="Proteomes" id="UP000279271">
    <property type="component" value="Unassembled WGS sequence"/>
</dbReference>
<dbReference type="InterPro" id="IPR036291">
    <property type="entry name" value="NAD(P)-bd_dom_sf"/>
</dbReference>
<sequence>VQRAIVFRTLGDTSVLEDVKDWPVPVPGKGQILVAVKAAGVNPVDASIRGGKDFPKAITKLPQVSGCDFAGTVAAIPEGTETDLKVGDRVYGLADGWAPWASDGSFAQYTVVTAANAARIPEKVSYTDAAGIPIAGLTAWQALDVAGLEAGSGKRIFISAGAGGVGTFAVQFAKLRGLHVTTSASPANADFLKELGADEVYDYHKKNLVELYKNNPFDAVIDSRGGKEQWELRRVLKRQGALVDIMNSGYLRDYGWAGRLVQGYSYLRQKLTAAVRLGPSITPFFVKAHRQDLTQLVGLVAEGKVRVVIDRTLPLGEAAAAHDYMTKGHAKGKVVLLVQRAIVFRRVGDPSVLEDVRDWPVPVPSKGQILVAVKAAGVNPVDTYVRGGKDIPKFIIKTPQVSGGDFAGTVAAIPEGTVTDLEVGDRVYGLADGWAPWSRDGTYAQYTVVTASKAARIPEKDLGADEVYDYHKKNLVELYKDNPFDAVIDSRGGKDLWEARKVLKHNGALASVESNGYVRDYGWGGRAVHAYSFLRQKLTAIARLGPSFHPIFGRASGKDLTDIVGLVAEGKVKVIIDRTLPLGQAAAAHEYVGKGHTKGKVVLTVDEE</sequence>
<dbReference type="Gene3D" id="3.40.50.720">
    <property type="entry name" value="NAD(P)-binding Rossmann-like Domain"/>
    <property type="match status" value="1"/>
</dbReference>